<organism evidence="3 4">
    <name type="scientific">Paraburkholderia bryophila</name>
    <dbReference type="NCBI Taxonomy" id="420952"/>
    <lineage>
        <taxon>Bacteria</taxon>
        <taxon>Pseudomonadati</taxon>
        <taxon>Pseudomonadota</taxon>
        <taxon>Betaproteobacteria</taxon>
        <taxon>Burkholderiales</taxon>
        <taxon>Burkholderiaceae</taxon>
        <taxon>Paraburkholderia</taxon>
    </lineage>
</organism>
<keyword evidence="1" id="KW-0812">Transmembrane</keyword>
<sequence>MATYVEKNLVSGEKIIYKGQLSLWHLAPNIIAGVLLLPVFGLGLLVLLGVLIRYKSTELAITNKRIVAKFGFIRRSTVEIGVRKIESIQVHQGILGRLFNFGSIVMAGAGNPQAPIPGISQPMEFRKRFLEQQEASA</sequence>
<dbReference type="PANTHER" id="PTHR37938">
    <property type="entry name" value="BLL0215 PROTEIN"/>
    <property type="match status" value="1"/>
</dbReference>
<keyword evidence="1" id="KW-1133">Transmembrane helix</keyword>
<dbReference type="Proteomes" id="UP000248918">
    <property type="component" value="Unassembled WGS sequence"/>
</dbReference>
<reference evidence="3 4" key="1">
    <citation type="submission" date="2018-06" db="EMBL/GenBank/DDBJ databases">
        <title>Genomic Encyclopedia of Type Strains, Phase III (KMG-III): the genomes of soil and plant-associated and newly described type strains.</title>
        <authorList>
            <person name="Whitman W."/>
        </authorList>
    </citation>
    <scope>NUCLEOTIDE SEQUENCE [LARGE SCALE GENOMIC DNA]</scope>
    <source>
        <strain evidence="3 4">LMG 23644</strain>
    </source>
</reference>
<dbReference type="Pfam" id="PF03703">
    <property type="entry name" value="bPH_2"/>
    <property type="match status" value="1"/>
</dbReference>
<evidence type="ECO:0000256" key="1">
    <source>
        <dbReference type="SAM" id="Phobius"/>
    </source>
</evidence>
<dbReference type="InterPro" id="IPR005182">
    <property type="entry name" value="YdbS-like_PH"/>
</dbReference>
<comment type="caution">
    <text evidence="3">The sequence shown here is derived from an EMBL/GenBank/DDBJ whole genome shotgun (WGS) entry which is preliminary data.</text>
</comment>
<dbReference type="OrthoDB" id="3378680at2"/>
<dbReference type="PANTHER" id="PTHR37938:SF1">
    <property type="entry name" value="BLL0215 PROTEIN"/>
    <property type="match status" value="1"/>
</dbReference>
<feature type="domain" description="YdbS-like PH" evidence="2">
    <location>
        <begin position="54"/>
        <end position="127"/>
    </location>
</feature>
<dbReference type="AlphaFoldDB" id="A0A329D206"/>
<accession>A0A329D206</accession>
<name>A0A329D206_9BURK</name>
<dbReference type="EMBL" id="QLTK01000002">
    <property type="protein sequence ID" value="RAS38294.1"/>
    <property type="molecule type" value="Genomic_DNA"/>
</dbReference>
<feature type="transmembrane region" description="Helical" evidence="1">
    <location>
        <begin position="30"/>
        <end position="52"/>
    </location>
</feature>
<evidence type="ECO:0000313" key="3">
    <source>
        <dbReference type="EMBL" id="RAS38294.1"/>
    </source>
</evidence>
<gene>
    <name evidence="3" type="ORF">BX591_102590</name>
</gene>
<protein>
    <submittedName>
        <fullName evidence="3">PH (Pleckstrin Homology) domain-containing protein</fullName>
    </submittedName>
</protein>
<evidence type="ECO:0000313" key="4">
    <source>
        <dbReference type="Proteomes" id="UP000248918"/>
    </source>
</evidence>
<dbReference type="RefSeq" id="WP_111929836.1">
    <property type="nucleotide sequence ID" value="NZ_CADFFP010000001.1"/>
</dbReference>
<evidence type="ECO:0000259" key="2">
    <source>
        <dbReference type="Pfam" id="PF03703"/>
    </source>
</evidence>
<proteinExistence type="predicted"/>
<keyword evidence="1" id="KW-0472">Membrane</keyword>